<reference evidence="2" key="1">
    <citation type="journal article" date="2019" name="Int. J. Syst. Evol. Microbiol.">
        <title>The Global Catalogue of Microorganisms (GCM) 10K type strain sequencing project: providing services to taxonomists for standard genome sequencing and annotation.</title>
        <authorList>
            <consortium name="The Broad Institute Genomics Platform"/>
            <consortium name="The Broad Institute Genome Sequencing Center for Infectious Disease"/>
            <person name="Wu L."/>
            <person name="Ma J."/>
        </authorList>
    </citation>
    <scope>NUCLEOTIDE SEQUENCE [LARGE SCALE GENOMIC DNA]</scope>
    <source>
        <strain evidence="2">JCM 31406</strain>
    </source>
</reference>
<comment type="caution">
    <text evidence="1">The sequence shown here is derived from an EMBL/GenBank/DDBJ whole genome shotgun (WGS) entry which is preliminary data.</text>
</comment>
<protein>
    <submittedName>
        <fullName evidence="1">Uncharacterized protein</fullName>
    </submittedName>
</protein>
<keyword evidence="2" id="KW-1185">Reference proteome</keyword>
<evidence type="ECO:0000313" key="1">
    <source>
        <dbReference type="EMBL" id="GGS36444.1"/>
    </source>
</evidence>
<evidence type="ECO:0000313" key="2">
    <source>
        <dbReference type="Proteomes" id="UP000620633"/>
    </source>
</evidence>
<dbReference type="Proteomes" id="UP000620633">
    <property type="component" value="Unassembled WGS sequence"/>
</dbReference>
<dbReference type="EMBL" id="BMQO01000019">
    <property type="protein sequence ID" value="GGS36444.1"/>
    <property type="molecule type" value="Genomic_DNA"/>
</dbReference>
<accession>A0ABQ2SQA7</accession>
<name>A0ABQ2SQA7_9DEIO</name>
<sequence length="111" mass="12701">MTALRAARHPVSLHATYVATPLQFAQVVGQVIHEIRHPDGRSWTLSGHTTTSLFLHLPPTPHDPTSFIDVRFFTGTSGAHLRLWDVTSLPWVPDFFQHLTYLLDQHLERVW</sequence>
<organism evidence="1 2">
    <name type="scientific">Deinococcus knuensis</name>
    <dbReference type="NCBI Taxonomy" id="1837380"/>
    <lineage>
        <taxon>Bacteria</taxon>
        <taxon>Thermotogati</taxon>
        <taxon>Deinococcota</taxon>
        <taxon>Deinococci</taxon>
        <taxon>Deinococcales</taxon>
        <taxon>Deinococcaceae</taxon>
        <taxon>Deinococcus</taxon>
    </lineage>
</organism>
<gene>
    <name evidence="1" type="ORF">GCM10008961_30090</name>
</gene>
<proteinExistence type="predicted"/>
<dbReference type="RefSeq" id="WP_189103081.1">
    <property type="nucleotide sequence ID" value="NZ_BMQO01000019.1"/>
</dbReference>